<feature type="region of interest" description="Disordered" evidence="1">
    <location>
        <begin position="974"/>
        <end position="998"/>
    </location>
</feature>
<feature type="region of interest" description="Disordered" evidence="1">
    <location>
        <begin position="606"/>
        <end position="644"/>
    </location>
</feature>
<organism evidence="2 3">
    <name type="scientific">Favolaschia claudopus</name>
    <dbReference type="NCBI Taxonomy" id="2862362"/>
    <lineage>
        <taxon>Eukaryota</taxon>
        <taxon>Fungi</taxon>
        <taxon>Dikarya</taxon>
        <taxon>Basidiomycota</taxon>
        <taxon>Agaricomycotina</taxon>
        <taxon>Agaricomycetes</taxon>
        <taxon>Agaricomycetidae</taxon>
        <taxon>Agaricales</taxon>
        <taxon>Marasmiineae</taxon>
        <taxon>Mycenaceae</taxon>
        <taxon>Favolaschia</taxon>
    </lineage>
</organism>
<gene>
    <name evidence="2" type="ORF">R3P38DRAFT_3203654</name>
</gene>
<feature type="compositionally biased region" description="Acidic residues" evidence="1">
    <location>
        <begin position="148"/>
        <end position="167"/>
    </location>
</feature>
<accession>A0AAW0ARB8</accession>
<evidence type="ECO:0000256" key="1">
    <source>
        <dbReference type="SAM" id="MobiDB-lite"/>
    </source>
</evidence>
<evidence type="ECO:0000313" key="2">
    <source>
        <dbReference type="EMBL" id="KAK7015952.1"/>
    </source>
</evidence>
<dbReference type="PANTHER" id="PTHR31912">
    <property type="entry name" value="IP13529P"/>
    <property type="match status" value="1"/>
</dbReference>
<sequence>MAPDNNIWRRVLHNGNEMYLCNVCQDGRQRLEYNCSRHETTVTHQDNLQRFRRSSESHLAASSTPASETFVQNQNIVNDGLRNLLSSMTGGIVPPYSSSAQSENSASSSLGIDWHLMEANDDGNLSLSADQQAVATLAETILQHLDDLPESDEEQDERSEDDEDTVNEPELPMSGNKSLCFQMYILPEQVPGSNGSNSEQSQPRKRARTTDPAAAVSEHWFPWPDKITCTLDILMHLPRSVFSHRQLDLFLWLLKVNDVDDVPSVKSMQTINLALQKISDPSNIMVRRLADDGYEPSAWSGIYIETQKVEMANPKVRPHLHFYPEDSGPKLSEARQGERWLRELPDDRITPMARILGKDFYIHEPAILADGSAVIPVRWFMKDGQLYARCWEMFAVTKENFVGWRVLQRDDFLIPAREFLKDFVSFQQDAARYGLPHPSHIVDVVDASNTSSSPWKYTNPILGNPWRAKAQGHRVVTFPIWMYCDDTSGNLSKKWNEHNSFLMTPAGLPREQSQKEYNIHFLCTSNLARPLEMLDGIVEQLEEAQESGIWAWDMVEEEVVLVIPEVLALLGDNPMQSEFACHIGLRGKLFCRACWVKGTDAMDVEGDVEHGGRDPQGSDAGSVRGSDASDAESDTGTAKKGKGRKIRETMADMVKRVKAFVQACSFPFVGPLRNKEETTAKLRSYFTEASTLNTKTKVKNLQTESGVKDKYQTHFIEQLFNSYKGKRSGPVKQAALDAAKARLPPNTMSPVWRIKGLDPHQDTPVEILHVILLGFVKYLWRDLVQLQLNKKEDKKALLMTRLSSLDVSGLGISPLAGRTLVQYSGSLVGRDFRAIAQVAPFVVYDLVSDECFKTWQALSKLVPLVWQPNIENIDSHIALLTAEIENFLLCAARWTNRWFNKPKFHIIVHLPAHIRRFGPAILFATEAFESFNAIIRQKSVHSNRHAPSRDIAQGFAQGNRIRHLLSGGLFMPKTHTSSQIGPSESSPPDVTASELAPNNTGTNMALDIKDSRKHDWASVGPGARNLIASHSTVNTYLGLMQKKPVISGQCVLDKKSPRKIELTLAGQHLPSWANKPGLFRTCQSMTLQNNDVCTPGNFVIIRDPRHLGQTFVAQVREIIQEKGSLAEYSSNPDGILVQRALVNHQQARYGMPRLQLLDQWSMLETNDLLCTVNVQHNCMDHQCAATATQAVYQERTKTNQIRSEIAHRSNIDDVVLNTAQMRDAVHVQKFRVASEPLNLDIIVHASAVKEIQARKANDPTPSALLAGASPGSTHSHTPSTSLIPHHTQSPSSQSRSASLRLSVLQGPS</sequence>
<dbReference type="PANTHER" id="PTHR31912:SF34">
    <property type="entry name" value="NOTOCHORD-RELATED PROTEIN"/>
    <property type="match status" value="1"/>
</dbReference>
<feature type="region of interest" description="Disordered" evidence="1">
    <location>
        <begin position="1253"/>
        <end position="1308"/>
    </location>
</feature>
<feature type="compositionally biased region" description="Low complexity" evidence="1">
    <location>
        <begin position="1269"/>
        <end position="1308"/>
    </location>
</feature>
<comment type="caution">
    <text evidence="2">The sequence shown here is derived from an EMBL/GenBank/DDBJ whole genome shotgun (WGS) entry which is preliminary data.</text>
</comment>
<proteinExistence type="predicted"/>
<protein>
    <submittedName>
        <fullName evidence="2">Uncharacterized protein</fullName>
    </submittedName>
</protein>
<keyword evidence="3" id="KW-1185">Reference proteome</keyword>
<dbReference type="EMBL" id="JAWWNJ010000052">
    <property type="protein sequence ID" value="KAK7015952.1"/>
    <property type="molecule type" value="Genomic_DNA"/>
</dbReference>
<evidence type="ECO:0000313" key="3">
    <source>
        <dbReference type="Proteomes" id="UP001362999"/>
    </source>
</evidence>
<feature type="region of interest" description="Disordered" evidence="1">
    <location>
        <begin position="147"/>
        <end position="174"/>
    </location>
</feature>
<feature type="compositionally biased region" description="Polar residues" evidence="1">
    <location>
        <begin position="974"/>
        <end position="988"/>
    </location>
</feature>
<dbReference type="Proteomes" id="UP001362999">
    <property type="component" value="Unassembled WGS sequence"/>
</dbReference>
<reference evidence="2 3" key="1">
    <citation type="journal article" date="2024" name="J Genomics">
        <title>Draft genome sequencing and assembly of Favolaschia claudopus CIRM-BRFM 2984 isolated from oak limbs.</title>
        <authorList>
            <person name="Navarro D."/>
            <person name="Drula E."/>
            <person name="Chaduli D."/>
            <person name="Cazenave R."/>
            <person name="Ahrendt S."/>
            <person name="Wang J."/>
            <person name="Lipzen A."/>
            <person name="Daum C."/>
            <person name="Barry K."/>
            <person name="Grigoriev I.V."/>
            <person name="Favel A."/>
            <person name="Rosso M.N."/>
            <person name="Martin F."/>
        </authorList>
    </citation>
    <scope>NUCLEOTIDE SEQUENCE [LARGE SCALE GENOMIC DNA]</scope>
    <source>
        <strain evidence="2 3">CIRM-BRFM 2984</strain>
    </source>
</reference>
<name>A0AAW0ARB8_9AGAR</name>
<feature type="region of interest" description="Disordered" evidence="1">
    <location>
        <begin position="190"/>
        <end position="213"/>
    </location>
</feature>
<feature type="compositionally biased region" description="Polar residues" evidence="1">
    <location>
        <begin position="191"/>
        <end position="201"/>
    </location>
</feature>